<name>K6YMN7_9ALTE</name>
<evidence type="ECO:0000313" key="2">
    <source>
        <dbReference type="EMBL" id="GAC33949.1"/>
    </source>
</evidence>
<dbReference type="AlphaFoldDB" id="K6YMN7"/>
<feature type="chain" id="PRO_5003897387" evidence="1">
    <location>
        <begin position="27"/>
        <end position="262"/>
    </location>
</feature>
<sequence length="262" mass="28365">MSEKMKKIIKIAIIASLVSSAYSVRAQEDELSNDSHVTTSFVKRQVAQNMSIGRAVKSIVSNYPQEASAVVSTALDMYPDKYQEIIHAAISAQPMLTEDIVKIALEKNIASCANIVKTAINAEPSYVDFVVTAAANSTPEELNEIVRVAVITEPDSADFIVQSLAQQHPNKIVDILSSAIEAVPLVGEYVVETLLAIFPNDAESVVSTAVRESASERANVKRIIETAQNFGLDEESIYKYAKEGGATDEEITAALSEATEQR</sequence>
<gene>
    <name evidence="2" type="ORF">GPLA_3058</name>
</gene>
<dbReference type="Proteomes" id="UP000006322">
    <property type="component" value="Unassembled WGS sequence"/>
</dbReference>
<accession>K6YMN7</accession>
<proteinExistence type="predicted"/>
<reference evidence="3" key="1">
    <citation type="journal article" date="2014" name="Environ. Microbiol.">
        <title>Comparative genomics of the marine bacterial genus Glaciecola reveals the high degree of genomic diversity and genomic characteristic for cold adaptation.</title>
        <authorList>
            <person name="Qin Q.L."/>
            <person name="Xie B.B."/>
            <person name="Yu Y."/>
            <person name="Shu Y.L."/>
            <person name="Rong J.C."/>
            <person name="Zhang Y.J."/>
            <person name="Zhao D.L."/>
            <person name="Chen X.L."/>
            <person name="Zhang X.Y."/>
            <person name="Chen B."/>
            <person name="Zhou B.C."/>
            <person name="Zhang Y.Z."/>
        </authorList>
    </citation>
    <scope>NUCLEOTIDE SEQUENCE [LARGE SCALE GENOMIC DNA]</scope>
    <source>
        <strain evidence="3">LMG 21857</strain>
    </source>
</reference>
<evidence type="ECO:0000313" key="3">
    <source>
        <dbReference type="Proteomes" id="UP000006322"/>
    </source>
</evidence>
<protein>
    <submittedName>
        <fullName evidence="2">Uncharacterized protein</fullName>
    </submittedName>
</protein>
<dbReference type="EMBL" id="BAER01000082">
    <property type="protein sequence ID" value="GAC33949.1"/>
    <property type="molecule type" value="Genomic_DNA"/>
</dbReference>
<keyword evidence="1" id="KW-0732">Signal</keyword>
<organism evidence="2 3">
    <name type="scientific">Paraglaciecola polaris LMG 21857</name>
    <dbReference type="NCBI Taxonomy" id="1129793"/>
    <lineage>
        <taxon>Bacteria</taxon>
        <taxon>Pseudomonadati</taxon>
        <taxon>Pseudomonadota</taxon>
        <taxon>Gammaproteobacteria</taxon>
        <taxon>Alteromonadales</taxon>
        <taxon>Alteromonadaceae</taxon>
        <taxon>Paraglaciecola</taxon>
    </lineage>
</organism>
<keyword evidence="3" id="KW-1185">Reference proteome</keyword>
<feature type="signal peptide" evidence="1">
    <location>
        <begin position="1"/>
        <end position="26"/>
    </location>
</feature>
<comment type="caution">
    <text evidence="2">The sequence shown here is derived from an EMBL/GenBank/DDBJ whole genome shotgun (WGS) entry which is preliminary data.</text>
</comment>
<evidence type="ECO:0000256" key="1">
    <source>
        <dbReference type="SAM" id="SignalP"/>
    </source>
</evidence>